<name>A0A543E9P5_9FLAO</name>
<evidence type="ECO:0000313" key="1">
    <source>
        <dbReference type="EMBL" id="TQM18321.1"/>
    </source>
</evidence>
<proteinExistence type="predicted"/>
<dbReference type="AlphaFoldDB" id="A0A543E9P5"/>
<comment type="caution">
    <text evidence="1">The sequence shown here is derived from an EMBL/GenBank/DDBJ whole genome shotgun (WGS) entry which is preliminary data.</text>
</comment>
<gene>
    <name evidence="1" type="ORF">FB551_4102</name>
</gene>
<dbReference type="InterPro" id="IPR011856">
    <property type="entry name" value="tRNA_endonuc-like_dom_sf"/>
</dbReference>
<dbReference type="EMBL" id="VFPD01000003">
    <property type="protein sequence ID" value="TQM18321.1"/>
    <property type="molecule type" value="Genomic_DNA"/>
</dbReference>
<accession>A0A543E9P5</accession>
<evidence type="ECO:0008006" key="3">
    <source>
        <dbReference type="Google" id="ProtNLM"/>
    </source>
</evidence>
<organism evidence="1 2">
    <name type="scientific">Chryseobacterium aquifrigidense</name>
    <dbReference type="NCBI Taxonomy" id="558021"/>
    <lineage>
        <taxon>Bacteria</taxon>
        <taxon>Pseudomonadati</taxon>
        <taxon>Bacteroidota</taxon>
        <taxon>Flavobacteriia</taxon>
        <taxon>Flavobacteriales</taxon>
        <taxon>Weeksellaceae</taxon>
        <taxon>Chryseobacterium group</taxon>
        <taxon>Chryseobacterium</taxon>
    </lineage>
</organism>
<dbReference type="Gene3D" id="3.40.1350.10">
    <property type="match status" value="1"/>
</dbReference>
<dbReference type="GO" id="GO:0003676">
    <property type="term" value="F:nucleic acid binding"/>
    <property type="evidence" value="ECO:0007669"/>
    <property type="project" value="InterPro"/>
</dbReference>
<sequence length="128" mass="15069">MKRQPEFDLQKRVCSYLRAVHPDLFFMSDTIASVKLTKFQAKRNSQIQKPGFKTPDLLIFYPKGDYHGLFIELKIESPYKLNGELKSNKHIQEQSETISKLKGLGYHASFQWNFNDIVKLINWYLTLQ</sequence>
<keyword evidence="2" id="KW-1185">Reference proteome</keyword>
<dbReference type="RefSeq" id="WP_226798745.1">
    <property type="nucleotide sequence ID" value="NZ_VFPD01000003.1"/>
</dbReference>
<dbReference type="Proteomes" id="UP000316437">
    <property type="component" value="Unassembled WGS sequence"/>
</dbReference>
<protein>
    <recommendedName>
        <fullName evidence="3">VRR-NUC domain-containing protein</fullName>
    </recommendedName>
</protein>
<reference evidence="1 2" key="1">
    <citation type="submission" date="2019-06" db="EMBL/GenBank/DDBJ databases">
        <title>Sorghum-associated microbial communities from plants grown in Nebraska, USA.</title>
        <authorList>
            <person name="Schachtman D."/>
        </authorList>
    </citation>
    <scope>NUCLEOTIDE SEQUENCE [LARGE SCALE GENOMIC DNA]</scope>
    <source>
        <strain evidence="1 2">110</strain>
    </source>
</reference>
<evidence type="ECO:0000313" key="2">
    <source>
        <dbReference type="Proteomes" id="UP000316437"/>
    </source>
</evidence>